<dbReference type="GO" id="GO:0006955">
    <property type="term" value="P:immune response"/>
    <property type="evidence" value="ECO:0007669"/>
    <property type="project" value="TreeGrafter"/>
</dbReference>
<dbReference type="InterPro" id="IPR003599">
    <property type="entry name" value="Ig_sub"/>
</dbReference>
<name>A0A9D3XMB2_9SAUR</name>
<keyword evidence="3" id="KW-0812">Transmembrane</keyword>
<evidence type="ECO:0000259" key="11">
    <source>
        <dbReference type="SMART" id="SM00409"/>
    </source>
</evidence>
<dbReference type="GO" id="GO:0031295">
    <property type="term" value="P:T cell costimulation"/>
    <property type="evidence" value="ECO:0007669"/>
    <property type="project" value="TreeGrafter"/>
</dbReference>
<evidence type="ECO:0000256" key="1">
    <source>
        <dbReference type="ARBA" id="ARBA00004251"/>
    </source>
</evidence>
<evidence type="ECO:0000313" key="12">
    <source>
        <dbReference type="EMBL" id="KAH1182587.1"/>
    </source>
</evidence>
<evidence type="ECO:0000256" key="10">
    <source>
        <dbReference type="ARBA" id="ARBA00023319"/>
    </source>
</evidence>
<keyword evidence="6" id="KW-0472">Membrane</keyword>
<evidence type="ECO:0000256" key="3">
    <source>
        <dbReference type="ARBA" id="ARBA00022692"/>
    </source>
</evidence>
<dbReference type="SUPFAM" id="SSF48726">
    <property type="entry name" value="Immunoglobulin"/>
    <property type="match status" value="2"/>
</dbReference>
<evidence type="ECO:0000256" key="8">
    <source>
        <dbReference type="ARBA" id="ARBA00023170"/>
    </source>
</evidence>
<protein>
    <recommendedName>
        <fullName evidence="11">Immunoglobulin domain-containing protein</fullName>
    </recommendedName>
</protein>
<keyword evidence="2" id="KW-1003">Cell membrane</keyword>
<dbReference type="GO" id="GO:0007166">
    <property type="term" value="P:cell surface receptor signaling pathway"/>
    <property type="evidence" value="ECO:0007669"/>
    <property type="project" value="TreeGrafter"/>
</dbReference>
<evidence type="ECO:0000256" key="7">
    <source>
        <dbReference type="ARBA" id="ARBA00023157"/>
    </source>
</evidence>
<accession>A0A9D3XMB2</accession>
<evidence type="ECO:0000256" key="9">
    <source>
        <dbReference type="ARBA" id="ARBA00023180"/>
    </source>
</evidence>
<feature type="domain" description="Immunoglobulin" evidence="11">
    <location>
        <begin position="87"/>
        <end position="204"/>
    </location>
</feature>
<reference evidence="12" key="1">
    <citation type="submission" date="2021-09" db="EMBL/GenBank/DDBJ databases">
        <title>The genome of Mauremys mutica provides insights into the evolution of semi-aquatic lifestyle.</title>
        <authorList>
            <person name="Gong S."/>
            <person name="Gao Y."/>
        </authorList>
    </citation>
    <scope>NUCLEOTIDE SEQUENCE</scope>
    <source>
        <strain evidence="12">MM-2020</strain>
        <tissue evidence="12">Muscle</tissue>
    </source>
</reference>
<keyword evidence="7" id="KW-1015">Disulfide bond</keyword>
<dbReference type="InterPro" id="IPR013783">
    <property type="entry name" value="Ig-like_fold"/>
</dbReference>
<evidence type="ECO:0000256" key="4">
    <source>
        <dbReference type="ARBA" id="ARBA00022729"/>
    </source>
</evidence>
<sequence length="444" mass="48560">MGILPCQVGFHHRESSCLGLHGGPLYWSPRVTGAHLPAQPGAGGILSAAGECLLRECFASAQGRAARGCGDVPDNGALPALSIITPKNPVRAITNQTVLLPFSFQSLNSAWEFIYIKWEFIRGIGNHPILVYMLDNCTGTAHNWWERTCQLTKEVAKKYQQRADICQNATLVIRDVQAADAGMYLVTVRTLDVWANATVNLMVTEGKFAWKSLSPINTIRMVFACLVLCILALIVREYIHASGSNIAQCEETLGPPETPDGDTTAALSVFTLQNPIWVSPGQTAVLPISLQFANPAWEFYHVKWYFKTGNRPILVYMVDSCTSSLESQERTCQHSMELADFYQQRATLCFHNASLVLLGVQPEDAGMYRVKVQGLDVSADATVNLTVVEDLSGGRAKGKGNCMMSSATQLGVAFLAFCLLERLVRESVNMPSRDSFQCASKNGS</sequence>
<dbReference type="AlphaFoldDB" id="A0A9D3XMB2"/>
<organism evidence="12 13">
    <name type="scientific">Mauremys mutica</name>
    <name type="common">yellowpond turtle</name>
    <dbReference type="NCBI Taxonomy" id="74926"/>
    <lineage>
        <taxon>Eukaryota</taxon>
        <taxon>Metazoa</taxon>
        <taxon>Chordata</taxon>
        <taxon>Craniata</taxon>
        <taxon>Vertebrata</taxon>
        <taxon>Euteleostomi</taxon>
        <taxon>Archelosauria</taxon>
        <taxon>Testudinata</taxon>
        <taxon>Testudines</taxon>
        <taxon>Cryptodira</taxon>
        <taxon>Durocryptodira</taxon>
        <taxon>Testudinoidea</taxon>
        <taxon>Geoemydidae</taxon>
        <taxon>Geoemydinae</taxon>
        <taxon>Mauremys</taxon>
    </lineage>
</organism>
<dbReference type="SMART" id="SM00409">
    <property type="entry name" value="IG"/>
    <property type="match status" value="2"/>
</dbReference>
<evidence type="ECO:0000256" key="5">
    <source>
        <dbReference type="ARBA" id="ARBA00022989"/>
    </source>
</evidence>
<gene>
    <name evidence="12" type="ORF">KIL84_004079</name>
</gene>
<evidence type="ECO:0000256" key="6">
    <source>
        <dbReference type="ARBA" id="ARBA00023136"/>
    </source>
</evidence>
<comment type="subcellular location">
    <subcellularLocation>
        <location evidence="1">Cell membrane</location>
        <topology evidence="1">Single-pass type I membrane protein</topology>
    </subcellularLocation>
</comment>
<evidence type="ECO:0000256" key="2">
    <source>
        <dbReference type="ARBA" id="ARBA00022475"/>
    </source>
</evidence>
<dbReference type="GO" id="GO:0042130">
    <property type="term" value="P:negative regulation of T cell proliferation"/>
    <property type="evidence" value="ECO:0007669"/>
    <property type="project" value="TreeGrafter"/>
</dbReference>
<proteinExistence type="predicted"/>
<dbReference type="Gene3D" id="2.60.40.10">
    <property type="entry name" value="Immunoglobulins"/>
    <property type="match status" value="2"/>
</dbReference>
<dbReference type="PANTHER" id="PTHR25466:SF9">
    <property type="entry name" value="FIBRONECTIN TYPE-III DOMAIN-CONTAINING PROTEIN"/>
    <property type="match status" value="1"/>
</dbReference>
<dbReference type="GO" id="GO:0071222">
    <property type="term" value="P:cellular response to lipopolysaccharide"/>
    <property type="evidence" value="ECO:0007669"/>
    <property type="project" value="TreeGrafter"/>
</dbReference>
<keyword evidence="9" id="KW-0325">Glycoprotein</keyword>
<keyword evidence="5" id="KW-1133">Transmembrane helix</keyword>
<keyword evidence="10" id="KW-0393">Immunoglobulin domain</keyword>
<keyword evidence="13" id="KW-1185">Reference proteome</keyword>
<comment type="caution">
    <text evidence="12">The sequence shown here is derived from an EMBL/GenBank/DDBJ whole genome shotgun (WGS) entry which is preliminary data.</text>
</comment>
<dbReference type="PANTHER" id="PTHR25466">
    <property type="entry name" value="T-LYMPHOCYTE ACTIVATION ANTIGEN"/>
    <property type="match status" value="1"/>
</dbReference>
<keyword evidence="8" id="KW-0675">Receptor</keyword>
<dbReference type="EMBL" id="JAHDVG010000466">
    <property type="protein sequence ID" value="KAH1182587.1"/>
    <property type="molecule type" value="Genomic_DNA"/>
</dbReference>
<dbReference type="GO" id="GO:0042102">
    <property type="term" value="P:positive regulation of T cell proliferation"/>
    <property type="evidence" value="ECO:0007669"/>
    <property type="project" value="TreeGrafter"/>
</dbReference>
<evidence type="ECO:0000313" key="13">
    <source>
        <dbReference type="Proteomes" id="UP000827986"/>
    </source>
</evidence>
<keyword evidence="4" id="KW-0732">Signal</keyword>
<dbReference type="GO" id="GO:0009897">
    <property type="term" value="C:external side of plasma membrane"/>
    <property type="evidence" value="ECO:0007669"/>
    <property type="project" value="TreeGrafter"/>
</dbReference>
<dbReference type="InterPro" id="IPR036179">
    <property type="entry name" value="Ig-like_dom_sf"/>
</dbReference>
<dbReference type="InterPro" id="IPR051713">
    <property type="entry name" value="T-cell_Activation_Regulation"/>
</dbReference>
<feature type="domain" description="Immunoglobulin" evidence="11">
    <location>
        <begin position="273"/>
        <end position="388"/>
    </location>
</feature>
<dbReference type="Proteomes" id="UP000827986">
    <property type="component" value="Unassembled WGS sequence"/>
</dbReference>